<reference evidence="6" key="1">
    <citation type="submission" date="2022-10" db="EMBL/GenBank/DDBJ databases">
        <title>Novel sulphate-reducing endosymbionts in the free-living metamonad Anaeramoeba.</title>
        <authorList>
            <person name="Jerlstrom-Hultqvist J."/>
            <person name="Cepicka I."/>
            <person name="Gallot-Lavallee L."/>
            <person name="Salas-Leiva D."/>
            <person name="Curtis B.A."/>
            <person name="Zahonova K."/>
            <person name="Pipaliya S."/>
            <person name="Dacks J."/>
            <person name="Roger A.J."/>
        </authorList>
    </citation>
    <scope>NUCLEOTIDE SEQUENCE</scope>
    <source>
        <strain evidence="6">BMAN</strain>
    </source>
</reference>
<feature type="domain" description="BEACH-type PH" evidence="5">
    <location>
        <begin position="1"/>
        <end position="93"/>
    </location>
</feature>
<dbReference type="AlphaFoldDB" id="A0A9Q0REY3"/>
<dbReference type="GO" id="GO:0008104">
    <property type="term" value="P:intracellular protein localization"/>
    <property type="evidence" value="ECO:0007669"/>
    <property type="project" value="TreeGrafter"/>
</dbReference>
<dbReference type="SMART" id="SM01026">
    <property type="entry name" value="Beach"/>
    <property type="match status" value="1"/>
</dbReference>
<dbReference type="Gene3D" id="2.30.29.30">
    <property type="entry name" value="Pleckstrin-homology domain (PH domain)/Phosphotyrosine-binding domain (PTB)"/>
    <property type="match status" value="1"/>
</dbReference>
<dbReference type="InterPro" id="IPR046851">
    <property type="entry name" value="NBCH_WD40"/>
</dbReference>
<dbReference type="Pfam" id="PF14844">
    <property type="entry name" value="PH_BEACH"/>
    <property type="match status" value="1"/>
</dbReference>
<dbReference type="PANTHER" id="PTHR13743">
    <property type="entry name" value="BEIGE/BEACH-RELATED"/>
    <property type="match status" value="1"/>
</dbReference>
<evidence type="ECO:0000313" key="6">
    <source>
        <dbReference type="EMBL" id="KAJ5077128.1"/>
    </source>
</evidence>
<keyword evidence="2" id="KW-0677">Repeat</keyword>
<evidence type="ECO:0000256" key="3">
    <source>
        <dbReference type="PROSITE-ProRule" id="PRU00221"/>
    </source>
</evidence>
<proteinExistence type="predicted"/>
<dbReference type="SUPFAM" id="SSF50978">
    <property type="entry name" value="WD40 repeat-like"/>
    <property type="match status" value="1"/>
</dbReference>
<dbReference type="Pfam" id="PF02138">
    <property type="entry name" value="Beach"/>
    <property type="match status" value="1"/>
</dbReference>
<dbReference type="InterPro" id="IPR000409">
    <property type="entry name" value="BEACH_dom"/>
</dbReference>
<sequence length="744" mass="88974">MKCEIISKIQTRKGIFGFRENLIYFFEEFDSQKEKEKEKKEYKWKIKNIQSIYKRRFNFKYSGLEIFFEKERKFIFFNFETMEKRDEIYEYLQNHKLRNINKSNYYPGNKPIKWNEKQMTRKWQERKITNFEYLMYLNTISGRTYQDISQYPIFPWIISDYESKKINLNNPKTFRDLSKPMGYLNNKIIIHFEKYQKNEKEKEFQFNYLKMYSNPEIVSSYLIRLEPFTSICLKEKYPIFKSIPKTWKAIQENDGDYFIAELTPEFFHLPDFLRKQKIFKHKHENLNEKTILQEISNVELPKWAKTAEDFIQIQQEALESEYVSEHLNEWIDLIFGYKQKGEEAKKAYNLFHPNLYEENINILKTESIQKEIQRKGQIPIQLFTQKHIKKLTKEQIEQKYLFKPRFPFHLFEWKNILSNKNFIINIKKFKISSKSVIFINYYGNKDLINKENSSVLLTIDKDGEIRIQKIRLNNPNANKNVTNFTFWIDTKIEEKKGKIWIPFQQDLNNFQGYLSLDQNWKYLICSGFNDNSFKIIDTENYKMIQSISKHKDIVNCLSTDWKYLVTGSKDTTVIVWKIYSKEKKKVKSVAISVEYDIVLSGSINGELIFHSLNKGKHIQTIILSDQEPISIIKITKEGNIITFSQNSNILRLFTINGYLVKEVICLQNIYSISITPDSKFLFLGGEKGIFEIRNMFDLKGIKNFDLEEKIYSILIIEKTFLVVIGLSNGELIIGNFIENSFTKN</sequence>
<dbReference type="SMART" id="SM00320">
    <property type="entry name" value="WD40"/>
    <property type="match status" value="2"/>
</dbReference>
<dbReference type="GO" id="GO:0005829">
    <property type="term" value="C:cytosol"/>
    <property type="evidence" value="ECO:0007669"/>
    <property type="project" value="TreeGrafter"/>
</dbReference>
<dbReference type="InterPro" id="IPR023362">
    <property type="entry name" value="PH-BEACH_dom"/>
</dbReference>
<evidence type="ECO:0000313" key="7">
    <source>
        <dbReference type="Proteomes" id="UP001149090"/>
    </source>
</evidence>
<dbReference type="EMBL" id="JAPDFW010000059">
    <property type="protein sequence ID" value="KAJ5077128.1"/>
    <property type="molecule type" value="Genomic_DNA"/>
</dbReference>
<dbReference type="InterPro" id="IPR011993">
    <property type="entry name" value="PH-like_dom_sf"/>
</dbReference>
<dbReference type="Proteomes" id="UP001149090">
    <property type="component" value="Unassembled WGS sequence"/>
</dbReference>
<dbReference type="OMA" id="NRIVICG"/>
<dbReference type="InterPro" id="IPR036322">
    <property type="entry name" value="WD40_repeat_dom_sf"/>
</dbReference>
<evidence type="ECO:0000259" key="4">
    <source>
        <dbReference type="PROSITE" id="PS50197"/>
    </source>
</evidence>
<evidence type="ECO:0000259" key="5">
    <source>
        <dbReference type="PROSITE" id="PS51783"/>
    </source>
</evidence>
<dbReference type="GO" id="GO:0016020">
    <property type="term" value="C:membrane"/>
    <property type="evidence" value="ECO:0007669"/>
    <property type="project" value="TreeGrafter"/>
</dbReference>
<feature type="domain" description="BEACH" evidence="4">
    <location>
        <begin position="108"/>
        <end position="390"/>
    </location>
</feature>
<evidence type="ECO:0000256" key="2">
    <source>
        <dbReference type="ARBA" id="ARBA00022737"/>
    </source>
</evidence>
<dbReference type="InterPro" id="IPR036372">
    <property type="entry name" value="BEACH_dom_sf"/>
</dbReference>
<feature type="repeat" description="WD" evidence="3">
    <location>
        <begin position="547"/>
        <end position="586"/>
    </location>
</feature>
<dbReference type="Gene3D" id="1.10.1540.10">
    <property type="entry name" value="BEACH domain"/>
    <property type="match status" value="1"/>
</dbReference>
<dbReference type="InterPro" id="IPR050865">
    <property type="entry name" value="BEACH_Domain"/>
</dbReference>
<dbReference type="SUPFAM" id="SSF81837">
    <property type="entry name" value="BEACH domain"/>
    <property type="match status" value="1"/>
</dbReference>
<protein>
    <submittedName>
        <fullName evidence="6">Beige/beach-related</fullName>
    </submittedName>
</protein>
<keyword evidence="7" id="KW-1185">Reference proteome</keyword>
<dbReference type="CDD" id="cd06071">
    <property type="entry name" value="Beach"/>
    <property type="match status" value="1"/>
</dbReference>
<gene>
    <name evidence="6" type="ORF">M0811_00448</name>
</gene>
<dbReference type="Gene3D" id="2.130.10.10">
    <property type="entry name" value="YVTN repeat-like/Quinoprotein amine dehydrogenase"/>
    <property type="match status" value="1"/>
</dbReference>
<evidence type="ECO:0000256" key="1">
    <source>
        <dbReference type="ARBA" id="ARBA00022574"/>
    </source>
</evidence>
<dbReference type="PROSITE" id="PS51783">
    <property type="entry name" value="PH_BEACH"/>
    <property type="match status" value="1"/>
</dbReference>
<dbReference type="PANTHER" id="PTHR13743:SF112">
    <property type="entry name" value="BEACH DOMAIN-CONTAINING PROTEIN"/>
    <property type="match status" value="1"/>
</dbReference>
<accession>A0A9Q0REY3</accession>
<dbReference type="PROSITE" id="PS50197">
    <property type="entry name" value="BEACH"/>
    <property type="match status" value="1"/>
</dbReference>
<dbReference type="Pfam" id="PF20426">
    <property type="entry name" value="NBCH_WD40"/>
    <property type="match status" value="2"/>
</dbReference>
<dbReference type="PROSITE" id="PS50082">
    <property type="entry name" value="WD_REPEATS_2"/>
    <property type="match status" value="1"/>
</dbReference>
<dbReference type="InterPro" id="IPR001680">
    <property type="entry name" value="WD40_rpt"/>
</dbReference>
<dbReference type="SUPFAM" id="SSF50729">
    <property type="entry name" value="PH domain-like"/>
    <property type="match status" value="1"/>
</dbReference>
<name>A0A9Q0REY3_ANAIG</name>
<keyword evidence="1 3" id="KW-0853">WD repeat</keyword>
<comment type="caution">
    <text evidence="6">The sequence shown here is derived from an EMBL/GenBank/DDBJ whole genome shotgun (WGS) entry which is preliminary data.</text>
</comment>
<organism evidence="6 7">
    <name type="scientific">Anaeramoeba ignava</name>
    <name type="common">Anaerobic marine amoeba</name>
    <dbReference type="NCBI Taxonomy" id="1746090"/>
    <lineage>
        <taxon>Eukaryota</taxon>
        <taxon>Metamonada</taxon>
        <taxon>Anaeramoebidae</taxon>
        <taxon>Anaeramoeba</taxon>
    </lineage>
</organism>
<dbReference type="InterPro" id="IPR015943">
    <property type="entry name" value="WD40/YVTN_repeat-like_dom_sf"/>
</dbReference>
<dbReference type="GO" id="GO:0019901">
    <property type="term" value="F:protein kinase binding"/>
    <property type="evidence" value="ECO:0007669"/>
    <property type="project" value="TreeGrafter"/>
</dbReference>